<gene>
    <name evidence="1" type="ORF">S01H4_50404</name>
</gene>
<evidence type="ECO:0000313" key="1">
    <source>
        <dbReference type="EMBL" id="GAG91530.1"/>
    </source>
</evidence>
<feature type="non-terminal residue" evidence="1">
    <location>
        <position position="1"/>
    </location>
</feature>
<protein>
    <submittedName>
        <fullName evidence="1">Uncharacterized protein</fullName>
    </submittedName>
</protein>
<accession>X1B8X0</accession>
<dbReference type="AlphaFoldDB" id="X1B8X0"/>
<sequence>VRVYGYNGTDIKIVFKNETIKLDKIEVENITKQSITNTKKADNLKSAIASKTNRLQNNIDIHYEKGIISMCVGVIHDKWWINE</sequence>
<name>X1B8X0_9ZZZZ</name>
<dbReference type="EMBL" id="BART01028618">
    <property type="protein sequence ID" value="GAG91530.1"/>
    <property type="molecule type" value="Genomic_DNA"/>
</dbReference>
<organism evidence="1">
    <name type="scientific">marine sediment metagenome</name>
    <dbReference type="NCBI Taxonomy" id="412755"/>
    <lineage>
        <taxon>unclassified sequences</taxon>
        <taxon>metagenomes</taxon>
        <taxon>ecological metagenomes</taxon>
    </lineage>
</organism>
<comment type="caution">
    <text evidence="1">The sequence shown here is derived from an EMBL/GenBank/DDBJ whole genome shotgun (WGS) entry which is preliminary data.</text>
</comment>
<proteinExistence type="predicted"/>
<reference evidence="1" key="1">
    <citation type="journal article" date="2014" name="Front. Microbiol.">
        <title>High frequency of phylogenetically diverse reductive dehalogenase-homologous genes in deep subseafloor sedimentary metagenomes.</title>
        <authorList>
            <person name="Kawai M."/>
            <person name="Futagami T."/>
            <person name="Toyoda A."/>
            <person name="Takaki Y."/>
            <person name="Nishi S."/>
            <person name="Hori S."/>
            <person name="Arai W."/>
            <person name="Tsubouchi T."/>
            <person name="Morono Y."/>
            <person name="Uchiyama I."/>
            <person name="Ito T."/>
            <person name="Fujiyama A."/>
            <person name="Inagaki F."/>
            <person name="Takami H."/>
        </authorList>
    </citation>
    <scope>NUCLEOTIDE SEQUENCE</scope>
    <source>
        <strain evidence="1">Expedition CK06-06</strain>
    </source>
</reference>